<dbReference type="InterPro" id="IPR016181">
    <property type="entry name" value="Acyl_CoA_acyltransferase"/>
</dbReference>
<dbReference type="PROSITE" id="PS51186">
    <property type="entry name" value="GNAT"/>
    <property type="match status" value="1"/>
</dbReference>
<accession>A0A544SKJ6</accession>
<protein>
    <submittedName>
        <fullName evidence="3">GNAT family N-acetyltransferase</fullName>
    </submittedName>
</protein>
<sequence>MPSVITIDILKEVDKEAVAELLVESYGQYESEFSTAVWQAYLESIKHSLDNPAIDRVLVAKSEGKFLGTLQLFTNSEAAYQRPEIGIVDPIVRLLAVSPNTRGKGIARALLKESASYAKEKGASFLYLHSGANMTQAIRLYEHLGFKRDESKDFHNADVHVKCFRLEL</sequence>
<reference evidence="3 4" key="1">
    <citation type="submission" date="2019-05" db="EMBL/GenBank/DDBJ databases">
        <title>Psychrobacillus vulpis sp. nov., a new species isolated from feces of a red fox that inhabits in The Tablas de Daimiel Natural Park, Albacete, Spain.</title>
        <authorList>
            <person name="Rodriguez M."/>
            <person name="Reina J.C."/>
            <person name="Bejar V."/>
            <person name="Llamas I."/>
        </authorList>
    </citation>
    <scope>NUCLEOTIDE SEQUENCE [LARGE SCALE GENOMIC DNA]</scope>
    <source>
        <strain evidence="3 4">NHI-2</strain>
    </source>
</reference>
<dbReference type="PANTHER" id="PTHR13947:SF37">
    <property type="entry name" value="LD18367P"/>
    <property type="match status" value="1"/>
</dbReference>
<name>A0A544SKJ6_9BACI</name>
<dbReference type="SUPFAM" id="SSF55729">
    <property type="entry name" value="Acyl-CoA N-acyltransferases (Nat)"/>
    <property type="match status" value="1"/>
</dbReference>
<dbReference type="RefSeq" id="WP_142609179.1">
    <property type="nucleotide sequence ID" value="NZ_VDGG01000068.1"/>
</dbReference>
<keyword evidence="4" id="KW-1185">Reference proteome</keyword>
<dbReference type="PANTHER" id="PTHR13947">
    <property type="entry name" value="GNAT FAMILY N-ACETYLTRANSFERASE"/>
    <property type="match status" value="1"/>
</dbReference>
<evidence type="ECO:0000259" key="2">
    <source>
        <dbReference type="PROSITE" id="PS51186"/>
    </source>
</evidence>
<feature type="domain" description="N-acetyltransferase" evidence="2">
    <location>
        <begin position="5"/>
        <end position="168"/>
    </location>
</feature>
<dbReference type="GO" id="GO:0008080">
    <property type="term" value="F:N-acetyltransferase activity"/>
    <property type="evidence" value="ECO:0007669"/>
    <property type="project" value="InterPro"/>
</dbReference>
<keyword evidence="1 3" id="KW-0808">Transferase</keyword>
<dbReference type="Gene3D" id="3.40.630.30">
    <property type="match status" value="1"/>
</dbReference>
<evidence type="ECO:0000313" key="3">
    <source>
        <dbReference type="EMBL" id="TQR05712.1"/>
    </source>
</evidence>
<dbReference type="OrthoDB" id="9803233at2"/>
<dbReference type="CDD" id="cd04301">
    <property type="entry name" value="NAT_SF"/>
    <property type="match status" value="1"/>
</dbReference>
<evidence type="ECO:0000256" key="1">
    <source>
        <dbReference type="ARBA" id="ARBA00022679"/>
    </source>
</evidence>
<gene>
    <name evidence="3" type="ORF">FG383_19470</name>
</gene>
<dbReference type="InterPro" id="IPR000182">
    <property type="entry name" value="GNAT_dom"/>
</dbReference>
<comment type="caution">
    <text evidence="3">The sequence shown here is derived from an EMBL/GenBank/DDBJ whole genome shotgun (WGS) entry which is preliminary data.</text>
</comment>
<dbReference type="InterPro" id="IPR050769">
    <property type="entry name" value="NAT_camello-type"/>
</dbReference>
<organism evidence="3 4">
    <name type="scientific">Psychrobacillus soli</name>
    <dbReference type="NCBI Taxonomy" id="1543965"/>
    <lineage>
        <taxon>Bacteria</taxon>
        <taxon>Bacillati</taxon>
        <taxon>Bacillota</taxon>
        <taxon>Bacilli</taxon>
        <taxon>Bacillales</taxon>
        <taxon>Bacillaceae</taxon>
        <taxon>Psychrobacillus</taxon>
    </lineage>
</organism>
<dbReference type="Pfam" id="PF00583">
    <property type="entry name" value="Acetyltransf_1"/>
    <property type="match status" value="1"/>
</dbReference>
<dbReference type="AlphaFoldDB" id="A0A544SKJ6"/>
<dbReference type="Proteomes" id="UP000318937">
    <property type="component" value="Unassembled WGS sequence"/>
</dbReference>
<proteinExistence type="predicted"/>
<evidence type="ECO:0000313" key="4">
    <source>
        <dbReference type="Proteomes" id="UP000318937"/>
    </source>
</evidence>
<dbReference type="EMBL" id="VDGG01000068">
    <property type="protein sequence ID" value="TQR05712.1"/>
    <property type="molecule type" value="Genomic_DNA"/>
</dbReference>